<dbReference type="OrthoDB" id="4044896at2"/>
<keyword evidence="2" id="KW-1185">Reference proteome</keyword>
<gene>
    <name evidence="1" type="ORF">SAMN05216298_2236</name>
</gene>
<reference evidence="2" key="1">
    <citation type="submission" date="2016-10" db="EMBL/GenBank/DDBJ databases">
        <authorList>
            <person name="Varghese N."/>
            <person name="Submissions S."/>
        </authorList>
    </citation>
    <scope>NUCLEOTIDE SEQUENCE [LARGE SCALE GENOMIC DNA]</scope>
    <source>
        <strain evidence="2">CGMCC 4.3147</strain>
    </source>
</reference>
<accession>A0A1G9GJ03</accession>
<protein>
    <submittedName>
        <fullName evidence="1">Uncharacterized protein</fullName>
    </submittedName>
</protein>
<proteinExistence type="predicted"/>
<dbReference type="STRING" id="380244.SAMN05216298_2236"/>
<dbReference type="EMBL" id="FNGF01000003">
    <property type="protein sequence ID" value="SDL00651.1"/>
    <property type="molecule type" value="Genomic_DNA"/>
</dbReference>
<dbReference type="AlphaFoldDB" id="A0A1G9GJ03"/>
<dbReference type="Proteomes" id="UP000198662">
    <property type="component" value="Unassembled WGS sequence"/>
</dbReference>
<evidence type="ECO:0000313" key="1">
    <source>
        <dbReference type="EMBL" id="SDL00651.1"/>
    </source>
</evidence>
<evidence type="ECO:0000313" key="2">
    <source>
        <dbReference type="Proteomes" id="UP000198662"/>
    </source>
</evidence>
<dbReference type="RefSeq" id="WP_143034736.1">
    <property type="nucleotide sequence ID" value="NZ_FNGF01000003.1"/>
</dbReference>
<sequence>MVEIQYPEYRRYVETRVVVNNAVMALLAGSRLAGHSLQLNTGSHRTLAELFPAVEHIERFDLRSDHARELLLNADYHLASVTIPYALATHEDFVMSSIKMLKSEKITIRKGKEEIRANNMHEVLFSSTDHALPEEWMQSFHLLRQMRNCIVHAGGRAQKALLDHLTEMGAAATEGWQRINHQTPAQVVLNDKLDLIAEHIFTAFAVTKRLGREINTALGSRIPQTSWAAIAVEDFHEHSSKIKNSSAWRRALLGYARTSYSPLKLQENELESAARAKGYWTVKRWRLDRLKNLRNGGSSY</sequence>
<name>A0A1G9GJ03_9ACTN</name>
<organism evidence="1 2">
    <name type="scientific">Glycomyces sambucus</name>
    <dbReference type="NCBI Taxonomy" id="380244"/>
    <lineage>
        <taxon>Bacteria</taxon>
        <taxon>Bacillati</taxon>
        <taxon>Actinomycetota</taxon>
        <taxon>Actinomycetes</taxon>
        <taxon>Glycomycetales</taxon>
        <taxon>Glycomycetaceae</taxon>
        <taxon>Glycomyces</taxon>
    </lineage>
</organism>